<protein>
    <submittedName>
        <fullName evidence="2">Phage head morphogenesis protein</fullName>
    </submittedName>
</protein>
<dbReference type="AlphaFoldDB" id="A0A5E5BC41"/>
<dbReference type="InterPro" id="IPR006528">
    <property type="entry name" value="Phage_head_morphogenesis_dom"/>
</dbReference>
<organism evidence="2 3">
    <name type="scientific">Pandoraea sputorum</name>
    <dbReference type="NCBI Taxonomy" id="93222"/>
    <lineage>
        <taxon>Bacteria</taxon>
        <taxon>Pseudomonadati</taxon>
        <taxon>Pseudomonadota</taxon>
        <taxon>Betaproteobacteria</taxon>
        <taxon>Burkholderiales</taxon>
        <taxon>Burkholderiaceae</taxon>
        <taxon>Pandoraea</taxon>
    </lineage>
</organism>
<feature type="domain" description="Phage head morphogenesis" evidence="1">
    <location>
        <begin position="144"/>
        <end position="252"/>
    </location>
</feature>
<gene>
    <name evidence="2" type="ORF">PSP31121_04003</name>
</gene>
<evidence type="ECO:0000313" key="3">
    <source>
        <dbReference type="Proteomes" id="UP000335538"/>
    </source>
</evidence>
<dbReference type="Pfam" id="PF04233">
    <property type="entry name" value="Phage_Mu_F"/>
    <property type="match status" value="1"/>
</dbReference>
<sequence>MKRPRPKVRGVQPNLGVEQAYRAKLDSLVRQMQRSYLYWLRARYREKEDAIAMDDSPSSSLMSELASLSRQWKRMFAKRATQYAREFVAGVDKHSIYALKKEAARVTGLSVTIKDTLTSNDVMQALIKENVSLIRSIQSEYHTQVEGIVMRSVSSGRDLTSMTDELQKRYGITRRRAKLIANDQNNKATSNLMKVRQTDLGITQGRWLHTGGGKEPRQSHVRANGKVFDLSKGMYIDGKWIMPGEEINCGCTWEPIIEGVND</sequence>
<evidence type="ECO:0000313" key="2">
    <source>
        <dbReference type="EMBL" id="VVE82858.1"/>
    </source>
</evidence>
<dbReference type="EMBL" id="CABPSR010000011">
    <property type="protein sequence ID" value="VVE82858.1"/>
    <property type="molecule type" value="Genomic_DNA"/>
</dbReference>
<proteinExistence type="predicted"/>
<accession>A0A5E5BC41</accession>
<dbReference type="Proteomes" id="UP000335538">
    <property type="component" value="Unassembled WGS sequence"/>
</dbReference>
<dbReference type="RefSeq" id="WP_224796721.1">
    <property type="nucleotide sequence ID" value="NZ_CABPSR010000011.1"/>
</dbReference>
<evidence type="ECO:0000259" key="1">
    <source>
        <dbReference type="Pfam" id="PF04233"/>
    </source>
</evidence>
<reference evidence="2 3" key="1">
    <citation type="submission" date="2019-08" db="EMBL/GenBank/DDBJ databases">
        <authorList>
            <person name="Peeters C."/>
        </authorList>
    </citation>
    <scope>NUCLEOTIDE SEQUENCE [LARGE SCALE GENOMIC DNA]</scope>
    <source>
        <strain evidence="2 3">LMG 31121</strain>
    </source>
</reference>
<name>A0A5E5BC41_9BURK</name>